<dbReference type="InterPro" id="IPR001647">
    <property type="entry name" value="HTH_TetR"/>
</dbReference>
<dbReference type="AlphaFoldDB" id="A0A162D1C7"/>
<protein>
    <recommendedName>
        <fullName evidence="3">HTH tetR-type domain-containing protein</fullName>
    </recommendedName>
</protein>
<dbReference type="SUPFAM" id="SSF46689">
    <property type="entry name" value="Homeodomain-like"/>
    <property type="match status" value="1"/>
</dbReference>
<evidence type="ECO:0000313" key="5">
    <source>
        <dbReference type="Proteomes" id="UP000075806"/>
    </source>
</evidence>
<dbReference type="Proteomes" id="UP000075806">
    <property type="component" value="Unassembled WGS sequence"/>
</dbReference>
<keyword evidence="1 2" id="KW-0238">DNA-binding</keyword>
<feature type="DNA-binding region" description="H-T-H motif" evidence="2">
    <location>
        <begin position="28"/>
        <end position="47"/>
    </location>
</feature>
<sequence length="194" mass="22160">MRPIKYTDEQIFLGLYKALTLHGFSKLSLEKIAKEANVSAAILSKRYGSKKGLILNYFNYALKQTQLVIHENQLKKANIETLENFLIHWPIKKGDAAAIMSMIEIYSEGVKDAELRKISQERSVLIDEEVQRLLKESIDKGEIEDMDVKETSFLLQSSALGVAMVWLNKQDQPLDRLVKSSIHRIVGLDKRRGE</sequence>
<dbReference type="STRING" id="519424.AZF04_10945"/>
<evidence type="ECO:0000256" key="2">
    <source>
        <dbReference type="PROSITE-ProRule" id="PRU00335"/>
    </source>
</evidence>
<dbReference type="InterPro" id="IPR036271">
    <property type="entry name" value="Tet_transcr_reg_TetR-rel_C_sf"/>
</dbReference>
<reference evidence="4" key="1">
    <citation type="submission" date="2016-02" db="EMBL/GenBank/DDBJ databases">
        <title>Genome sequence of Bacillus trypoxylicola KCTC 13244(T).</title>
        <authorList>
            <person name="Jeong H."/>
            <person name="Park S.-H."/>
            <person name="Choi S.-K."/>
        </authorList>
    </citation>
    <scope>NUCLEOTIDE SEQUENCE [LARGE SCALE GENOMIC DNA]</scope>
    <source>
        <strain evidence="4">KCTC 13244</strain>
    </source>
</reference>
<dbReference type="RefSeq" id="WP_061949827.1">
    <property type="nucleotide sequence ID" value="NZ_LTAO01000036.1"/>
</dbReference>
<evidence type="ECO:0000259" key="3">
    <source>
        <dbReference type="PROSITE" id="PS50977"/>
    </source>
</evidence>
<comment type="caution">
    <text evidence="4">The sequence shown here is derived from an EMBL/GenBank/DDBJ whole genome shotgun (WGS) entry which is preliminary data.</text>
</comment>
<proteinExistence type="predicted"/>
<name>A0A162D1C7_9BACI</name>
<dbReference type="InterPro" id="IPR009057">
    <property type="entry name" value="Homeodomain-like_sf"/>
</dbReference>
<dbReference type="GO" id="GO:0003677">
    <property type="term" value="F:DNA binding"/>
    <property type="evidence" value="ECO:0007669"/>
    <property type="project" value="UniProtKB-UniRule"/>
</dbReference>
<gene>
    <name evidence="4" type="ORF">AZF04_10945</name>
</gene>
<keyword evidence="5" id="KW-1185">Reference proteome</keyword>
<accession>A0A162D1C7</accession>
<dbReference type="PROSITE" id="PS50977">
    <property type="entry name" value="HTH_TETR_2"/>
    <property type="match status" value="1"/>
</dbReference>
<dbReference type="EMBL" id="LTAO01000036">
    <property type="protein sequence ID" value="KYG27698.1"/>
    <property type="molecule type" value="Genomic_DNA"/>
</dbReference>
<evidence type="ECO:0000256" key="1">
    <source>
        <dbReference type="ARBA" id="ARBA00023125"/>
    </source>
</evidence>
<dbReference type="Gene3D" id="1.10.357.10">
    <property type="entry name" value="Tetracycline Repressor, domain 2"/>
    <property type="match status" value="1"/>
</dbReference>
<dbReference type="Pfam" id="PF00440">
    <property type="entry name" value="TetR_N"/>
    <property type="match status" value="1"/>
</dbReference>
<dbReference type="OrthoDB" id="2388018at2"/>
<dbReference type="SUPFAM" id="SSF48498">
    <property type="entry name" value="Tetracyclin repressor-like, C-terminal domain"/>
    <property type="match status" value="1"/>
</dbReference>
<feature type="domain" description="HTH tetR-type" evidence="3">
    <location>
        <begin position="5"/>
        <end position="65"/>
    </location>
</feature>
<organism evidence="4 5">
    <name type="scientific">Alkalihalobacillus trypoxylicola</name>
    <dbReference type="NCBI Taxonomy" id="519424"/>
    <lineage>
        <taxon>Bacteria</taxon>
        <taxon>Bacillati</taxon>
        <taxon>Bacillota</taxon>
        <taxon>Bacilli</taxon>
        <taxon>Bacillales</taxon>
        <taxon>Bacillaceae</taxon>
        <taxon>Alkalihalobacillus</taxon>
    </lineage>
</organism>
<evidence type="ECO:0000313" key="4">
    <source>
        <dbReference type="EMBL" id="KYG27698.1"/>
    </source>
</evidence>